<dbReference type="Proteomes" id="UP001240777">
    <property type="component" value="Unassembled WGS sequence"/>
</dbReference>
<dbReference type="PROSITE" id="PS51007">
    <property type="entry name" value="CYTC"/>
    <property type="match status" value="2"/>
</dbReference>
<evidence type="ECO:0000256" key="5">
    <source>
        <dbReference type="SAM" id="MobiDB-lite"/>
    </source>
</evidence>
<evidence type="ECO:0000259" key="6">
    <source>
        <dbReference type="PROSITE" id="PS51007"/>
    </source>
</evidence>
<organism evidence="8 9">
    <name type="scientific">Helicobacter cappadocius</name>
    <dbReference type="NCBI Taxonomy" id="3063998"/>
    <lineage>
        <taxon>Bacteria</taxon>
        <taxon>Pseudomonadati</taxon>
        <taxon>Campylobacterota</taxon>
        <taxon>Epsilonproteobacteria</taxon>
        <taxon>Campylobacterales</taxon>
        <taxon>Helicobacteraceae</taxon>
        <taxon>Helicobacter</taxon>
    </lineage>
</organism>
<feature type="domain" description="Cytochrome c" evidence="6">
    <location>
        <begin position="67"/>
        <end position="172"/>
    </location>
</feature>
<comment type="caution">
    <text evidence="8">The sequence shown here is derived from an EMBL/GenBank/DDBJ whole genome shotgun (WGS) entry which is preliminary data.</text>
</comment>
<dbReference type="InterPro" id="IPR009056">
    <property type="entry name" value="Cyt_c-like_dom"/>
</dbReference>
<dbReference type="SUPFAM" id="SSF46626">
    <property type="entry name" value="Cytochrome c"/>
    <property type="match status" value="2"/>
</dbReference>
<keyword evidence="10" id="KW-1185">Reference proteome</keyword>
<keyword evidence="2 4" id="KW-0479">Metal-binding</keyword>
<dbReference type="InterPro" id="IPR051459">
    <property type="entry name" value="Cytochrome_c-type_DH"/>
</dbReference>
<feature type="domain" description="Cytochrome c" evidence="6">
    <location>
        <begin position="196"/>
        <end position="284"/>
    </location>
</feature>
<dbReference type="Pfam" id="PF21342">
    <property type="entry name" value="SoxA-TsdA_cyt-c"/>
    <property type="match status" value="1"/>
</dbReference>
<evidence type="ECO:0000313" key="10">
    <source>
        <dbReference type="Proteomes" id="UP001240777"/>
    </source>
</evidence>
<reference evidence="7" key="2">
    <citation type="submission" date="2023-07" db="EMBL/GenBank/DDBJ databases">
        <authorList>
            <person name="Aydin F."/>
            <person name="Tarhane S."/>
            <person name="Saticioglu I.B."/>
            <person name="Karakaya E."/>
            <person name="Abay S."/>
            <person name="Guran O."/>
            <person name="Bozkurt E."/>
            <person name="Uzum N."/>
            <person name="Olgun K."/>
            <person name="Jablonski D."/>
        </authorList>
    </citation>
    <scope>NUCLEOTIDE SEQUENCE</scope>
    <source>
        <strain evidence="7">Faydin-H75</strain>
    </source>
</reference>
<sequence length="329" mass="36460">MKRLGFKALMVIPLIVTVGFSFDKKLDKEKAATGIDLPVQEWKLPAAMQEDGYIDESKMPKNSKYTEMVVLGNKILNETSKYIGPTAKDPKMRYAGSNLSCSSCHANGGTNQYQSAFVGIWGRFPQYRSRSDSINTLEDRINGCMQRSLNGKALPVDSKEMKAIVTYMQWLSQGIPVGAKVKGQGLVKMELMNRAADPKKGKIVFEEKCVACHQADGQGIKNESGEGAYYTFPPLWGKDSYNTGAGMHRELKAAAYIKANMPQGNPDLTDEEAYDVAAYINSQPRPIKAGGEKDFPDKRVKPVDAVTGPYNDNFSQKQHQFGPYKPMMK</sequence>
<dbReference type="Pfam" id="PF00034">
    <property type="entry name" value="Cytochrom_C"/>
    <property type="match status" value="1"/>
</dbReference>
<evidence type="ECO:0000256" key="2">
    <source>
        <dbReference type="ARBA" id="ARBA00022723"/>
    </source>
</evidence>
<evidence type="ECO:0000256" key="1">
    <source>
        <dbReference type="ARBA" id="ARBA00022617"/>
    </source>
</evidence>
<name>A0AA90Q3U2_9HELI</name>
<evidence type="ECO:0000256" key="4">
    <source>
        <dbReference type="PROSITE-ProRule" id="PRU00433"/>
    </source>
</evidence>
<reference evidence="8 10" key="1">
    <citation type="submission" date="2023-07" db="EMBL/GenBank/DDBJ databases">
        <title>Unpublished Manusciprt.</title>
        <authorList>
            <person name="Aydin F."/>
            <person name="Tarhane S."/>
            <person name="Saticioglu I.B."/>
            <person name="Karakaya E."/>
            <person name="Abay S."/>
            <person name="Guran O."/>
            <person name="Bozkurt E."/>
            <person name="Uzum N."/>
            <person name="Olgun K."/>
            <person name="Jablonski D."/>
        </authorList>
    </citation>
    <scope>NUCLEOTIDE SEQUENCE</scope>
    <source>
        <strain evidence="10">faydin-H75</strain>
        <strain evidence="8">Faydin-H76</strain>
    </source>
</reference>
<accession>A0AA90Q3U2</accession>
<dbReference type="EMBL" id="JAUYZK010000013">
    <property type="protein sequence ID" value="MDP2539653.1"/>
    <property type="molecule type" value="Genomic_DNA"/>
</dbReference>
<proteinExistence type="predicted"/>
<keyword evidence="1 4" id="KW-0349">Heme</keyword>
<dbReference type="Proteomes" id="UP001177258">
    <property type="component" value="Unassembled WGS sequence"/>
</dbReference>
<evidence type="ECO:0000256" key="3">
    <source>
        <dbReference type="ARBA" id="ARBA00023004"/>
    </source>
</evidence>
<evidence type="ECO:0000313" key="9">
    <source>
        <dbReference type="Proteomes" id="UP001177258"/>
    </source>
</evidence>
<feature type="compositionally biased region" description="Basic and acidic residues" evidence="5">
    <location>
        <begin position="290"/>
        <end position="302"/>
    </location>
</feature>
<evidence type="ECO:0000313" key="7">
    <source>
        <dbReference type="EMBL" id="MDO7253725.1"/>
    </source>
</evidence>
<dbReference type="InterPro" id="IPR036909">
    <property type="entry name" value="Cyt_c-like_dom_sf"/>
</dbReference>
<dbReference type="GO" id="GO:0009055">
    <property type="term" value="F:electron transfer activity"/>
    <property type="evidence" value="ECO:0007669"/>
    <property type="project" value="InterPro"/>
</dbReference>
<gene>
    <name evidence="7" type="ORF">Q5I04_07360</name>
    <name evidence="8" type="ORF">Q5I06_07690</name>
</gene>
<feature type="region of interest" description="Disordered" evidence="5">
    <location>
        <begin position="285"/>
        <end position="329"/>
    </location>
</feature>
<dbReference type="GO" id="GO:0046872">
    <property type="term" value="F:metal ion binding"/>
    <property type="evidence" value="ECO:0007669"/>
    <property type="project" value="UniProtKB-KW"/>
</dbReference>
<dbReference type="PANTHER" id="PTHR35008">
    <property type="entry name" value="BLL4482 PROTEIN-RELATED"/>
    <property type="match status" value="1"/>
</dbReference>
<reference evidence="7 9" key="3">
    <citation type="journal article" date="2024" name="Syst. Appl. Microbiol.">
        <title>Helicobacter cappadocius sp. nov., from lizards: The first psychrotrophic Helicobacter species.</title>
        <authorList>
            <person name="Aydin F."/>
            <person name="Tarhane S."/>
            <person name="Karakaya E."/>
            <person name="Abay S."/>
            <person name="Kayman T."/>
            <person name="Guran O."/>
            <person name="Bozkurt E."/>
            <person name="Uzum N."/>
            <person name="Avci A."/>
            <person name="Olgun K."/>
            <person name="Jablonski D."/>
            <person name="Guran C."/>
            <person name="Burcin Saticioglu I."/>
        </authorList>
    </citation>
    <scope>NUCLEOTIDE SEQUENCE [LARGE SCALE GENOMIC DNA]</scope>
    <source>
        <strain evidence="7">Faydin-H75</strain>
        <strain evidence="9">faydin-H76</strain>
    </source>
</reference>
<evidence type="ECO:0000313" key="8">
    <source>
        <dbReference type="EMBL" id="MDP2539653.1"/>
    </source>
</evidence>
<protein>
    <submittedName>
        <fullName evidence="8">C-type cytochrome</fullName>
    </submittedName>
</protein>
<dbReference type="PANTHER" id="PTHR35008:SF9">
    <property type="entry name" value="CYTOCHROME C DOMAIN-CONTAINING PROTEIN"/>
    <property type="match status" value="1"/>
</dbReference>
<dbReference type="EMBL" id="JAUPEV010000013">
    <property type="protein sequence ID" value="MDO7253725.1"/>
    <property type="molecule type" value="Genomic_DNA"/>
</dbReference>
<dbReference type="GO" id="GO:0020037">
    <property type="term" value="F:heme binding"/>
    <property type="evidence" value="ECO:0007669"/>
    <property type="project" value="InterPro"/>
</dbReference>
<feature type="compositionally biased region" description="Polar residues" evidence="5">
    <location>
        <begin position="310"/>
        <end position="319"/>
    </location>
</feature>
<dbReference type="Gene3D" id="1.10.760.10">
    <property type="entry name" value="Cytochrome c-like domain"/>
    <property type="match status" value="2"/>
</dbReference>
<dbReference type="AlphaFoldDB" id="A0AA90Q3U2"/>
<keyword evidence="3 4" id="KW-0408">Iron</keyword>